<accession>A0A7W4Z636</accession>
<evidence type="ECO:0000256" key="6">
    <source>
        <dbReference type="ARBA" id="ARBA00022840"/>
    </source>
</evidence>
<name>A0A7W4Z636_9GAMM</name>
<keyword evidence="4" id="KW-0547">Nucleotide-binding</keyword>
<dbReference type="NCBIfam" id="TIGR01498">
    <property type="entry name" value="folK"/>
    <property type="match status" value="1"/>
</dbReference>
<dbReference type="RefSeq" id="WP_183410887.1">
    <property type="nucleotide sequence ID" value="NZ_JACHWY010000002.1"/>
</dbReference>
<dbReference type="PANTHER" id="PTHR43071">
    <property type="entry name" value="2-AMINO-4-HYDROXY-6-HYDROXYMETHYLDIHYDROPTERIDINE PYROPHOSPHOKINASE"/>
    <property type="match status" value="1"/>
</dbReference>
<evidence type="ECO:0000256" key="5">
    <source>
        <dbReference type="ARBA" id="ARBA00022777"/>
    </source>
</evidence>
<evidence type="ECO:0000256" key="7">
    <source>
        <dbReference type="ARBA" id="ARBA00022909"/>
    </source>
</evidence>
<dbReference type="SUPFAM" id="SSF55083">
    <property type="entry name" value="6-hydroxymethyl-7,8-dihydropterin pyrophosphokinase, HPPK"/>
    <property type="match status" value="1"/>
</dbReference>
<dbReference type="Proteomes" id="UP000537130">
    <property type="component" value="Unassembled WGS sequence"/>
</dbReference>
<proteinExistence type="predicted"/>
<dbReference type="GO" id="GO:0046654">
    <property type="term" value="P:tetrahydrofolate biosynthetic process"/>
    <property type="evidence" value="ECO:0007669"/>
    <property type="project" value="UniProtKB-UniPathway"/>
</dbReference>
<evidence type="ECO:0000259" key="8">
    <source>
        <dbReference type="Pfam" id="PF01288"/>
    </source>
</evidence>
<evidence type="ECO:0000313" key="10">
    <source>
        <dbReference type="Proteomes" id="UP000537130"/>
    </source>
</evidence>
<dbReference type="UniPathway" id="UPA00077">
    <property type="reaction ID" value="UER00155"/>
</dbReference>
<dbReference type="CDD" id="cd00483">
    <property type="entry name" value="HPPK"/>
    <property type="match status" value="1"/>
</dbReference>
<protein>
    <recommendedName>
        <fullName evidence="2">2-amino-4-hydroxy-6-hydroxymethyldihydropteridine diphosphokinase</fullName>
        <ecNumber evidence="2">2.7.6.3</ecNumber>
    </recommendedName>
</protein>
<evidence type="ECO:0000256" key="2">
    <source>
        <dbReference type="ARBA" id="ARBA00013253"/>
    </source>
</evidence>
<dbReference type="Gene3D" id="3.30.70.560">
    <property type="entry name" value="7,8-Dihydro-6-hydroxymethylpterin-pyrophosphokinase HPPK"/>
    <property type="match status" value="1"/>
</dbReference>
<keyword evidence="5 9" id="KW-0418">Kinase</keyword>
<reference evidence="9 10" key="1">
    <citation type="submission" date="2020-08" db="EMBL/GenBank/DDBJ databases">
        <title>Genomic Encyclopedia of Type Strains, Phase III (KMG-III): the genomes of soil and plant-associated and newly described type strains.</title>
        <authorList>
            <person name="Whitman W."/>
        </authorList>
    </citation>
    <scope>NUCLEOTIDE SEQUENCE [LARGE SCALE GENOMIC DNA]</scope>
    <source>
        <strain evidence="9 10">CECT 8654</strain>
    </source>
</reference>
<keyword evidence="7" id="KW-0289">Folate biosynthesis</keyword>
<keyword evidence="6" id="KW-0067">ATP-binding</keyword>
<dbReference type="AlphaFoldDB" id="A0A7W4Z636"/>
<feature type="domain" description="7,8-dihydro-6-hydroxymethylpterin-pyrophosphokinase" evidence="8">
    <location>
        <begin position="5"/>
        <end position="130"/>
    </location>
</feature>
<dbReference type="EMBL" id="JACHWY010000002">
    <property type="protein sequence ID" value="MBB3048124.1"/>
    <property type="molecule type" value="Genomic_DNA"/>
</dbReference>
<dbReference type="InterPro" id="IPR000550">
    <property type="entry name" value="Hppk"/>
</dbReference>
<dbReference type="GO" id="GO:0016301">
    <property type="term" value="F:kinase activity"/>
    <property type="evidence" value="ECO:0007669"/>
    <property type="project" value="UniProtKB-KW"/>
</dbReference>
<evidence type="ECO:0000313" key="9">
    <source>
        <dbReference type="EMBL" id="MBB3048124.1"/>
    </source>
</evidence>
<dbReference type="EC" id="2.7.6.3" evidence="2"/>
<sequence>MPEVYIGIGSNVDRDLNIRRGLEVLEQEFGRLRLSPVYLSEAIGFAGDDFLNLVAAFDTQLSVAELSTRLRQIERDHGRPDHAPKFSARALDLDILLYGDACGLVDGIELPRGEVLYNAFVLKPLVDLAPEGVHPGEGQTFHALWQALSARTEQRLTPYPLEL</sequence>
<evidence type="ECO:0000256" key="1">
    <source>
        <dbReference type="ARBA" id="ARBA00005051"/>
    </source>
</evidence>
<dbReference type="Pfam" id="PF01288">
    <property type="entry name" value="HPPK"/>
    <property type="match status" value="1"/>
</dbReference>
<keyword evidence="10" id="KW-1185">Reference proteome</keyword>
<dbReference type="GO" id="GO:0005524">
    <property type="term" value="F:ATP binding"/>
    <property type="evidence" value="ECO:0007669"/>
    <property type="project" value="UniProtKB-KW"/>
</dbReference>
<gene>
    <name evidence="9" type="ORF">FHR99_002390</name>
</gene>
<dbReference type="GO" id="GO:0003848">
    <property type="term" value="F:2-amino-4-hydroxy-6-hydroxymethyldihydropteridine diphosphokinase activity"/>
    <property type="evidence" value="ECO:0007669"/>
    <property type="project" value="UniProtKB-EC"/>
</dbReference>
<comment type="pathway">
    <text evidence="1">Cofactor biosynthesis; tetrahydrofolate biosynthesis; 2-amino-4-hydroxy-6-hydroxymethyl-7,8-dihydropteridine diphosphate from 7,8-dihydroneopterin triphosphate: step 4/4.</text>
</comment>
<dbReference type="GO" id="GO:0046656">
    <property type="term" value="P:folic acid biosynthetic process"/>
    <property type="evidence" value="ECO:0007669"/>
    <property type="project" value="UniProtKB-KW"/>
</dbReference>
<evidence type="ECO:0000256" key="3">
    <source>
        <dbReference type="ARBA" id="ARBA00022679"/>
    </source>
</evidence>
<evidence type="ECO:0000256" key="4">
    <source>
        <dbReference type="ARBA" id="ARBA00022741"/>
    </source>
</evidence>
<keyword evidence="3 9" id="KW-0808">Transferase</keyword>
<dbReference type="InterPro" id="IPR035907">
    <property type="entry name" value="Hppk_sf"/>
</dbReference>
<comment type="caution">
    <text evidence="9">The sequence shown here is derived from an EMBL/GenBank/DDBJ whole genome shotgun (WGS) entry which is preliminary data.</text>
</comment>
<organism evidence="9 10">
    <name type="scientific">Litorivivens lipolytica</name>
    <dbReference type="NCBI Taxonomy" id="1524264"/>
    <lineage>
        <taxon>Bacteria</taxon>
        <taxon>Pseudomonadati</taxon>
        <taxon>Pseudomonadota</taxon>
        <taxon>Gammaproteobacteria</taxon>
        <taxon>Litorivivens</taxon>
    </lineage>
</organism>
<dbReference type="PANTHER" id="PTHR43071:SF2">
    <property type="entry name" value="2-AMINO-4-HYDROXY-6-HYDROXYMETHYLDIHYDROPTERIDINE PYROPHOSPHOKINASE"/>
    <property type="match status" value="1"/>
</dbReference>